<feature type="compositionally biased region" description="Polar residues" evidence="1">
    <location>
        <begin position="126"/>
        <end position="140"/>
    </location>
</feature>
<evidence type="ECO:0000313" key="3">
    <source>
        <dbReference type="Proteomes" id="UP000320762"/>
    </source>
</evidence>
<accession>A0A550CK48</accession>
<evidence type="ECO:0000313" key="2">
    <source>
        <dbReference type="EMBL" id="TRM65147.1"/>
    </source>
</evidence>
<feature type="region of interest" description="Disordered" evidence="1">
    <location>
        <begin position="1"/>
        <end position="168"/>
    </location>
</feature>
<evidence type="ECO:0000256" key="1">
    <source>
        <dbReference type="SAM" id="MobiDB-lite"/>
    </source>
</evidence>
<gene>
    <name evidence="2" type="ORF">BD626DRAFT_487859</name>
</gene>
<dbReference type="Proteomes" id="UP000320762">
    <property type="component" value="Unassembled WGS sequence"/>
</dbReference>
<name>A0A550CK48_9AGAR</name>
<protein>
    <submittedName>
        <fullName evidence="2">Uncharacterized protein</fullName>
    </submittedName>
</protein>
<proteinExistence type="predicted"/>
<organism evidence="2 3">
    <name type="scientific">Schizophyllum amplum</name>
    <dbReference type="NCBI Taxonomy" id="97359"/>
    <lineage>
        <taxon>Eukaryota</taxon>
        <taxon>Fungi</taxon>
        <taxon>Dikarya</taxon>
        <taxon>Basidiomycota</taxon>
        <taxon>Agaricomycotina</taxon>
        <taxon>Agaricomycetes</taxon>
        <taxon>Agaricomycetidae</taxon>
        <taxon>Agaricales</taxon>
        <taxon>Schizophyllaceae</taxon>
        <taxon>Schizophyllum</taxon>
    </lineage>
</organism>
<comment type="caution">
    <text evidence="2">The sequence shown here is derived from an EMBL/GenBank/DDBJ whole genome shotgun (WGS) entry which is preliminary data.</text>
</comment>
<reference evidence="2 3" key="1">
    <citation type="journal article" date="2019" name="New Phytol.">
        <title>Comparative genomics reveals unique wood-decay strategies and fruiting body development in the Schizophyllaceae.</title>
        <authorList>
            <person name="Almasi E."/>
            <person name="Sahu N."/>
            <person name="Krizsan K."/>
            <person name="Balint B."/>
            <person name="Kovacs G.M."/>
            <person name="Kiss B."/>
            <person name="Cseklye J."/>
            <person name="Drula E."/>
            <person name="Henrissat B."/>
            <person name="Nagy I."/>
            <person name="Chovatia M."/>
            <person name="Adam C."/>
            <person name="LaButti K."/>
            <person name="Lipzen A."/>
            <person name="Riley R."/>
            <person name="Grigoriev I.V."/>
            <person name="Nagy L.G."/>
        </authorList>
    </citation>
    <scope>NUCLEOTIDE SEQUENCE [LARGE SCALE GENOMIC DNA]</scope>
    <source>
        <strain evidence="2 3">NL-1724</strain>
    </source>
</reference>
<feature type="compositionally biased region" description="Acidic residues" evidence="1">
    <location>
        <begin position="1"/>
        <end position="18"/>
    </location>
</feature>
<sequence>MELDQEYVETSDPEEGGDPELRAQIVGIKRTLPNIDRRPSKRRKIQRGASEPPFSGLDIPWQSSAAAWLSSPGPPVPHAPSHFTPGRNSPDASRPSSREGSPTRGPDLHPSQPSVRADSIPPDPPLTSSQVGRQSTSSAPHSPLFTPRKSLQRRTTATQYSPDPLNLF</sequence>
<dbReference type="EMBL" id="VDMD01000005">
    <property type="protein sequence ID" value="TRM65147.1"/>
    <property type="molecule type" value="Genomic_DNA"/>
</dbReference>
<keyword evidence="3" id="KW-1185">Reference proteome</keyword>
<dbReference type="AlphaFoldDB" id="A0A550CK48"/>
<feature type="non-terminal residue" evidence="2">
    <location>
        <position position="168"/>
    </location>
</feature>
<feature type="compositionally biased region" description="Polar residues" evidence="1">
    <location>
        <begin position="86"/>
        <end position="100"/>
    </location>
</feature>